<protein>
    <submittedName>
        <fullName evidence="2">UmuDC operon protein-like protein</fullName>
    </submittedName>
</protein>
<keyword evidence="3" id="KW-1185">Reference proteome</keyword>
<dbReference type="Gene3D" id="2.10.109.10">
    <property type="entry name" value="Umud Fragment, subunit A"/>
    <property type="match status" value="1"/>
</dbReference>
<dbReference type="PATRIC" id="fig|1178482.3.peg.840"/>
<dbReference type="PANTHER" id="PTHR33516:SF2">
    <property type="entry name" value="LEXA REPRESSOR-RELATED"/>
    <property type="match status" value="1"/>
</dbReference>
<dbReference type="eggNOG" id="COG1974">
    <property type="taxonomic scope" value="Bacteria"/>
</dbReference>
<dbReference type="STRING" id="1178482.AR456_18620"/>
<evidence type="ECO:0000259" key="1">
    <source>
        <dbReference type="Pfam" id="PF00717"/>
    </source>
</evidence>
<dbReference type="AlphaFoldDB" id="W1NC33"/>
<sequence length="144" mass="16049">MPITTVSRNEVASRFSAPCFLSRVRAGFPSPADDYMDRKLDLNEFLIHRPEATFYAWVQGESMEGVGIYDGDLLIVDRAEEARDGDVVLASLNGDLTCKILDVARRRLIAAHKDYPPIVISEGSTFEVEGTVISSVRLFRARAR</sequence>
<dbReference type="Proteomes" id="UP000019113">
    <property type="component" value="Unassembled WGS sequence"/>
</dbReference>
<evidence type="ECO:0000313" key="3">
    <source>
        <dbReference type="Proteomes" id="UP000019113"/>
    </source>
</evidence>
<organism evidence="2 3">
    <name type="scientific">Halomonas huangheensis</name>
    <dbReference type="NCBI Taxonomy" id="1178482"/>
    <lineage>
        <taxon>Bacteria</taxon>
        <taxon>Pseudomonadati</taxon>
        <taxon>Pseudomonadota</taxon>
        <taxon>Gammaproteobacteria</taxon>
        <taxon>Oceanospirillales</taxon>
        <taxon>Halomonadaceae</taxon>
        <taxon>Halomonas</taxon>
    </lineage>
</organism>
<dbReference type="InterPro" id="IPR039418">
    <property type="entry name" value="LexA-like"/>
</dbReference>
<name>W1NC33_9GAMM</name>
<dbReference type="SUPFAM" id="SSF51306">
    <property type="entry name" value="LexA/Signal peptidase"/>
    <property type="match status" value="1"/>
</dbReference>
<accession>W1NC33</accession>
<dbReference type="InterPro" id="IPR050077">
    <property type="entry name" value="LexA_repressor"/>
</dbReference>
<dbReference type="RefSeq" id="WP_021817793.1">
    <property type="nucleotide sequence ID" value="NZ_AVBC01000018.1"/>
</dbReference>
<dbReference type="Pfam" id="PF00717">
    <property type="entry name" value="Peptidase_S24"/>
    <property type="match status" value="1"/>
</dbReference>
<dbReference type="NCBIfam" id="NF007621">
    <property type="entry name" value="PRK10276.1"/>
    <property type="match status" value="1"/>
</dbReference>
<dbReference type="InterPro" id="IPR015927">
    <property type="entry name" value="Peptidase_S24_S26A/B/C"/>
</dbReference>
<gene>
    <name evidence="2" type="ORF">BJB45_08340</name>
</gene>
<feature type="domain" description="Peptidase S24/S26A/S26B/S26C" evidence="1">
    <location>
        <begin position="20"/>
        <end position="133"/>
    </location>
</feature>
<proteinExistence type="predicted"/>
<evidence type="ECO:0000313" key="2">
    <source>
        <dbReference type="EMBL" id="ERL52475.1"/>
    </source>
</evidence>
<dbReference type="CDD" id="cd06529">
    <property type="entry name" value="S24_LexA-like"/>
    <property type="match status" value="1"/>
</dbReference>
<comment type="caution">
    <text evidence="2">The sequence shown here is derived from an EMBL/GenBank/DDBJ whole genome shotgun (WGS) entry which is preliminary data.</text>
</comment>
<dbReference type="OrthoDB" id="9787787at2"/>
<dbReference type="PANTHER" id="PTHR33516">
    <property type="entry name" value="LEXA REPRESSOR"/>
    <property type="match status" value="1"/>
</dbReference>
<reference evidence="2 3" key="1">
    <citation type="submission" date="2013-08" db="EMBL/GenBank/DDBJ databases">
        <title>draft genome of Halomonas huanghegensis, strain BJGMM-B45T.</title>
        <authorList>
            <person name="Miao C."/>
            <person name="Wan Y."/>
            <person name="Jin W."/>
        </authorList>
    </citation>
    <scope>NUCLEOTIDE SEQUENCE [LARGE SCALE GENOMIC DNA]</scope>
    <source>
        <strain evidence="2 3">BJGMM-B45</strain>
    </source>
</reference>
<dbReference type="EMBL" id="AVBC01000018">
    <property type="protein sequence ID" value="ERL52475.1"/>
    <property type="molecule type" value="Genomic_DNA"/>
</dbReference>
<dbReference type="InterPro" id="IPR036286">
    <property type="entry name" value="LexA/Signal_pep-like_sf"/>
</dbReference>